<protein>
    <submittedName>
        <fullName evidence="2">Class I SAM-dependent methyltransferase</fullName>
    </submittedName>
</protein>
<keyword evidence="3" id="KW-1185">Reference proteome</keyword>
<sequence length="204" mass="23457">MEKKKLIRIFDRQASRYDKSKETLKQQSMRKSLISKAEGEVLELAVGAGANFPYYQSGVKVTAIDFSNAMLEKAKITARNNNVDAKFICSDIEEISFEQHSFDTIVSTLSFCSYENPLSMMKNIQQWCKPGGKILLLEHGISNNRFVAFLQKILNPLLYRTIGCHHTRNIMAMTRDAGLSVEQMENYYLNMVYVIWARPGKKYY</sequence>
<proteinExistence type="predicted"/>
<dbReference type="GO" id="GO:0032259">
    <property type="term" value="P:methylation"/>
    <property type="evidence" value="ECO:0007669"/>
    <property type="project" value="UniProtKB-KW"/>
</dbReference>
<dbReference type="InterPro" id="IPR052356">
    <property type="entry name" value="Thiol_S-MT"/>
</dbReference>
<dbReference type="PANTHER" id="PTHR45036">
    <property type="entry name" value="METHYLTRANSFERASE LIKE 7B"/>
    <property type="match status" value="1"/>
</dbReference>
<comment type="caution">
    <text evidence="2">The sequence shown here is derived from an EMBL/GenBank/DDBJ whole genome shotgun (WGS) entry which is preliminary data.</text>
</comment>
<dbReference type="Pfam" id="PF08241">
    <property type="entry name" value="Methyltransf_11"/>
    <property type="match status" value="1"/>
</dbReference>
<evidence type="ECO:0000259" key="1">
    <source>
        <dbReference type="Pfam" id="PF08241"/>
    </source>
</evidence>
<dbReference type="SUPFAM" id="SSF53335">
    <property type="entry name" value="S-adenosyl-L-methionine-dependent methyltransferases"/>
    <property type="match status" value="1"/>
</dbReference>
<accession>A0A942YL19</accession>
<reference evidence="2 3" key="1">
    <citation type="submission" date="2021-05" db="EMBL/GenBank/DDBJ databases">
        <title>Novel Bacillus species.</title>
        <authorList>
            <person name="Liu G."/>
        </authorList>
    </citation>
    <scope>NUCLEOTIDE SEQUENCE [LARGE SCALE GENOMIC DNA]</scope>
    <source>
        <strain evidence="2 3">FJAT-49732</strain>
    </source>
</reference>
<evidence type="ECO:0000313" key="3">
    <source>
        <dbReference type="Proteomes" id="UP000682713"/>
    </source>
</evidence>
<name>A0A942YL19_9BACI</name>
<dbReference type="GO" id="GO:0008757">
    <property type="term" value="F:S-adenosylmethionine-dependent methyltransferase activity"/>
    <property type="evidence" value="ECO:0007669"/>
    <property type="project" value="InterPro"/>
</dbReference>
<dbReference type="PANTHER" id="PTHR45036:SF1">
    <property type="entry name" value="METHYLTRANSFERASE LIKE 7A"/>
    <property type="match status" value="1"/>
</dbReference>
<organism evidence="2 3">
    <name type="scientific">Lederbergia citrisecunda</name>
    <dbReference type="NCBI Taxonomy" id="2833583"/>
    <lineage>
        <taxon>Bacteria</taxon>
        <taxon>Bacillati</taxon>
        <taxon>Bacillota</taxon>
        <taxon>Bacilli</taxon>
        <taxon>Bacillales</taxon>
        <taxon>Bacillaceae</taxon>
        <taxon>Lederbergia</taxon>
    </lineage>
</organism>
<dbReference type="RefSeq" id="WP_213111531.1">
    <property type="nucleotide sequence ID" value="NZ_JAGYPJ010000001.1"/>
</dbReference>
<evidence type="ECO:0000313" key="2">
    <source>
        <dbReference type="EMBL" id="MBS4201003.1"/>
    </source>
</evidence>
<dbReference type="EMBL" id="JAGYPJ010000001">
    <property type="protein sequence ID" value="MBS4201003.1"/>
    <property type="molecule type" value="Genomic_DNA"/>
</dbReference>
<dbReference type="Proteomes" id="UP000682713">
    <property type="component" value="Unassembled WGS sequence"/>
</dbReference>
<feature type="domain" description="Methyltransferase type 11" evidence="1">
    <location>
        <begin position="42"/>
        <end position="135"/>
    </location>
</feature>
<keyword evidence="2" id="KW-0489">Methyltransferase</keyword>
<dbReference type="CDD" id="cd02440">
    <property type="entry name" value="AdoMet_MTases"/>
    <property type="match status" value="1"/>
</dbReference>
<dbReference type="Gene3D" id="3.40.50.150">
    <property type="entry name" value="Vaccinia Virus protein VP39"/>
    <property type="match status" value="1"/>
</dbReference>
<gene>
    <name evidence="2" type="ORF">KHA93_15300</name>
</gene>
<dbReference type="AlphaFoldDB" id="A0A942YL19"/>
<dbReference type="InterPro" id="IPR013216">
    <property type="entry name" value="Methyltransf_11"/>
</dbReference>
<dbReference type="InterPro" id="IPR029063">
    <property type="entry name" value="SAM-dependent_MTases_sf"/>
</dbReference>
<keyword evidence="2" id="KW-0808">Transferase</keyword>